<evidence type="ECO:0000313" key="3">
    <source>
        <dbReference type="Proteomes" id="UP000199666"/>
    </source>
</evidence>
<evidence type="ECO:0000256" key="1">
    <source>
        <dbReference type="SAM" id="Phobius"/>
    </source>
</evidence>
<dbReference type="InterPro" id="IPR016024">
    <property type="entry name" value="ARM-type_fold"/>
</dbReference>
<dbReference type="Gene3D" id="1.25.10.10">
    <property type="entry name" value="Leucine-rich Repeat Variant"/>
    <property type="match status" value="1"/>
</dbReference>
<dbReference type="OrthoDB" id="978644at2"/>
<keyword evidence="1" id="KW-0472">Membrane</keyword>
<dbReference type="EMBL" id="FOPP01000002">
    <property type="protein sequence ID" value="SFG79519.1"/>
    <property type="molecule type" value="Genomic_DNA"/>
</dbReference>
<evidence type="ECO:0008006" key="4">
    <source>
        <dbReference type="Google" id="ProtNLM"/>
    </source>
</evidence>
<feature type="transmembrane region" description="Helical" evidence="1">
    <location>
        <begin position="52"/>
        <end position="69"/>
    </location>
</feature>
<reference evidence="2 3" key="1">
    <citation type="submission" date="2016-10" db="EMBL/GenBank/DDBJ databases">
        <authorList>
            <person name="de Groot N.N."/>
        </authorList>
    </citation>
    <scope>NUCLEOTIDE SEQUENCE [LARGE SCALE GENOMIC DNA]</scope>
    <source>
        <strain evidence="2 3">DSM 18684</strain>
    </source>
</reference>
<dbReference type="InterPro" id="IPR011989">
    <property type="entry name" value="ARM-like"/>
</dbReference>
<sequence>MNDPLKKYIQENREDFDHLEPSVDILFKIKAQLKSSPKERKGVTRLIVQHKWLVAAAILLLVSATYLLVSNHKVRNEQLVKKEVTKDNSRLLAKNKKDIGVKIVQKVSKPTINYLKKKRKKLFQHNPLLAAYRNLTDSSSASTRLAAILEIQESTMMSYDIIDKLTQTLNHDSNSNVRLAALNLMSKYAQDNYVNNAFMTSLSNQSDPLLQLNLIQLLSQTDNPKLDDKLYALANDPTTFAQVKDQAYLVLLNQNKL</sequence>
<keyword evidence="1" id="KW-1133">Transmembrane helix</keyword>
<name>A0A1I2UTB0_9SPHI</name>
<dbReference type="Proteomes" id="UP000199666">
    <property type="component" value="Unassembled WGS sequence"/>
</dbReference>
<gene>
    <name evidence="2" type="ORF">SAMN04489864_102296</name>
</gene>
<accession>A0A1I2UTB0</accession>
<dbReference type="RefSeq" id="WP_090992344.1">
    <property type="nucleotide sequence ID" value="NZ_FOPP01000002.1"/>
</dbReference>
<keyword evidence="1" id="KW-0812">Transmembrane</keyword>
<organism evidence="2 3">
    <name type="scientific">Pedobacter insulae</name>
    <dbReference type="NCBI Taxonomy" id="414048"/>
    <lineage>
        <taxon>Bacteria</taxon>
        <taxon>Pseudomonadati</taxon>
        <taxon>Bacteroidota</taxon>
        <taxon>Sphingobacteriia</taxon>
        <taxon>Sphingobacteriales</taxon>
        <taxon>Sphingobacteriaceae</taxon>
        <taxon>Pedobacter</taxon>
    </lineage>
</organism>
<dbReference type="STRING" id="414048.SAMN04489864_102296"/>
<keyword evidence="3" id="KW-1185">Reference proteome</keyword>
<dbReference type="AlphaFoldDB" id="A0A1I2UTB0"/>
<proteinExistence type="predicted"/>
<dbReference type="SUPFAM" id="SSF48371">
    <property type="entry name" value="ARM repeat"/>
    <property type="match status" value="1"/>
</dbReference>
<protein>
    <recommendedName>
        <fullName evidence="4">HEAT repeat-containing protein</fullName>
    </recommendedName>
</protein>
<evidence type="ECO:0000313" key="2">
    <source>
        <dbReference type="EMBL" id="SFG79519.1"/>
    </source>
</evidence>